<dbReference type="AlphaFoldDB" id="A0A383DPF4"/>
<gene>
    <name evidence="1" type="ORF">METZ01_LOCUS499235</name>
</gene>
<organism evidence="1">
    <name type="scientific">marine metagenome</name>
    <dbReference type="NCBI Taxonomy" id="408172"/>
    <lineage>
        <taxon>unclassified sequences</taxon>
        <taxon>metagenomes</taxon>
        <taxon>ecological metagenomes</taxon>
    </lineage>
</organism>
<dbReference type="Gene3D" id="3.40.640.10">
    <property type="entry name" value="Type I PLP-dependent aspartate aminotransferase-like (Major domain)"/>
    <property type="match status" value="1"/>
</dbReference>
<name>A0A383DPF4_9ZZZZ</name>
<proteinExistence type="predicted"/>
<dbReference type="Pfam" id="PF01041">
    <property type="entry name" value="DegT_DnrJ_EryC1"/>
    <property type="match status" value="1"/>
</dbReference>
<dbReference type="PANTHER" id="PTHR30244">
    <property type="entry name" value="TRANSAMINASE"/>
    <property type="match status" value="1"/>
</dbReference>
<dbReference type="PANTHER" id="PTHR30244:SF34">
    <property type="entry name" value="DTDP-4-AMINO-4,6-DIDEOXYGALACTOSE TRANSAMINASE"/>
    <property type="match status" value="1"/>
</dbReference>
<dbReference type="InterPro" id="IPR015421">
    <property type="entry name" value="PyrdxlP-dep_Trfase_major"/>
</dbReference>
<reference evidence="1" key="1">
    <citation type="submission" date="2018-05" db="EMBL/GenBank/DDBJ databases">
        <authorList>
            <person name="Lanie J.A."/>
            <person name="Ng W.-L."/>
            <person name="Kazmierczak K.M."/>
            <person name="Andrzejewski T.M."/>
            <person name="Davidsen T.M."/>
            <person name="Wayne K.J."/>
            <person name="Tettelin H."/>
            <person name="Glass J.I."/>
            <person name="Rusch D."/>
            <person name="Podicherti R."/>
            <person name="Tsui H.-C.T."/>
            <person name="Winkler M.E."/>
        </authorList>
    </citation>
    <scope>NUCLEOTIDE SEQUENCE</scope>
</reference>
<dbReference type="SUPFAM" id="SSF53383">
    <property type="entry name" value="PLP-dependent transferases"/>
    <property type="match status" value="1"/>
</dbReference>
<dbReference type="GO" id="GO:0030170">
    <property type="term" value="F:pyridoxal phosphate binding"/>
    <property type="evidence" value="ECO:0007669"/>
    <property type="project" value="TreeGrafter"/>
</dbReference>
<dbReference type="GO" id="GO:0000271">
    <property type="term" value="P:polysaccharide biosynthetic process"/>
    <property type="evidence" value="ECO:0007669"/>
    <property type="project" value="TreeGrafter"/>
</dbReference>
<dbReference type="InterPro" id="IPR000653">
    <property type="entry name" value="DegT/StrS_aminotransferase"/>
</dbReference>
<dbReference type="GO" id="GO:0008483">
    <property type="term" value="F:transaminase activity"/>
    <property type="evidence" value="ECO:0007669"/>
    <property type="project" value="TreeGrafter"/>
</dbReference>
<protein>
    <recommendedName>
        <fullName evidence="2">DegT/DnrJ/EryC1/StrS aminotransferase family protein</fullName>
    </recommendedName>
</protein>
<dbReference type="EMBL" id="UINC01219077">
    <property type="protein sequence ID" value="SVE46381.1"/>
    <property type="molecule type" value="Genomic_DNA"/>
</dbReference>
<evidence type="ECO:0008006" key="2">
    <source>
        <dbReference type="Google" id="ProtNLM"/>
    </source>
</evidence>
<dbReference type="InterPro" id="IPR015424">
    <property type="entry name" value="PyrdxlP-dep_Trfase"/>
</dbReference>
<sequence length="96" mass="10688">MKKRFEFNLQYPKPLLENELDQLISIAKSGLFSRYTSHIVDELEEELASYYQTEYAVTCTSGTAALHGCLVALDFQPGSEIITTSVADIGIVIPIM</sequence>
<evidence type="ECO:0000313" key="1">
    <source>
        <dbReference type="EMBL" id="SVE46381.1"/>
    </source>
</evidence>
<feature type="non-terminal residue" evidence="1">
    <location>
        <position position="96"/>
    </location>
</feature>
<accession>A0A383DPF4</accession>